<evidence type="ECO:0000256" key="1">
    <source>
        <dbReference type="ARBA" id="ARBA00023002"/>
    </source>
</evidence>
<dbReference type="Gene3D" id="3.40.50.720">
    <property type="entry name" value="NAD(P)-binding Rossmann-like Domain"/>
    <property type="match status" value="2"/>
</dbReference>
<keyword evidence="2" id="KW-0520">NAD</keyword>
<evidence type="ECO:0000256" key="2">
    <source>
        <dbReference type="ARBA" id="ARBA00023027"/>
    </source>
</evidence>
<accession>A0ABQ6K6U5</accession>
<dbReference type="InterPro" id="IPR036291">
    <property type="entry name" value="NAD(P)-bd_dom_sf"/>
</dbReference>
<name>A0ABQ6K6U5_9MICO</name>
<dbReference type="Proteomes" id="UP001157034">
    <property type="component" value="Unassembled WGS sequence"/>
</dbReference>
<organism evidence="4 5">
    <name type="scientific">Pseudolysinimonas kribbensis</name>
    <dbReference type="NCBI Taxonomy" id="433641"/>
    <lineage>
        <taxon>Bacteria</taxon>
        <taxon>Bacillati</taxon>
        <taxon>Actinomycetota</taxon>
        <taxon>Actinomycetes</taxon>
        <taxon>Micrococcales</taxon>
        <taxon>Microbacteriaceae</taxon>
        <taxon>Pseudolysinimonas</taxon>
    </lineage>
</organism>
<evidence type="ECO:0000259" key="3">
    <source>
        <dbReference type="Pfam" id="PF02826"/>
    </source>
</evidence>
<protein>
    <submittedName>
        <fullName evidence="4">Dihydrofolate reductase</fullName>
    </submittedName>
</protein>
<keyword evidence="1" id="KW-0560">Oxidoreductase</keyword>
<dbReference type="Pfam" id="PF02826">
    <property type="entry name" value="2-Hacid_dh_C"/>
    <property type="match status" value="1"/>
</dbReference>
<dbReference type="RefSeq" id="WP_284253977.1">
    <property type="nucleotide sequence ID" value="NZ_BAAAQO010000002.1"/>
</dbReference>
<dbReference type="PANTHER" id="PTHR43333:SF1">
    <property type="entry name" value="D-ISOMER SPECIFIC 2-HYDROXYACID DEHYDROGENASE NAD-BINDING DOMAIN-CONTAINING PROTEIN"/>
    <property type="match status" value="1"/>
</dbReference>
<feature type="domain" description="D-isomer specific 2-hydroxyacid dehydrogenase NAD-binding" evidence="3">
    <location>
        <begin position="107"/>
        <end position="275"/>
    </location>
</feature>
<reference evidence="5" key="1">
    <citation type="journal article" date="2019" name="Int. J. Syst. Evol. Microbiol.">
        <title>The Global Catalogue of Microorganisms (GCM) 10K type strain sequencing project: providing services to taxonomists for standard genome sequencing and annotation.</title>
        <authorList>
            <consortium name="The Broad Institute Genomics Platform"/>
            <consortium name="The Broad Institute Genome Sequencing Center for Infectious Disease"/>
            <person name="Wu L."/>
            <person name="Ma J."/>
        </authorList>
    </citation>
    <scope>NUCLEOTIDE SEQUENCE [LARGE SCALE GENOMIC DNA]</scope>
    <source>
        <strain evidence="5">NBRC 108894</strain>
    </source>
</reference>
<dbReference type="EMBL" id="BSVB01000001">
    <property type="protein sequence ID" value="GMA95154.1"/>
    <property type="molecule type" value="Genomic_DNA"/>
</dbReference>
<evidence type="ECO:0000313" key="5">
    <source>
        <dbReference type="Proteomes" id="UP001157034"/>
    </source>
</evidence>
<comment type="caution">
    <text evidence="4">The sequence shown here is derived from an EMBL/GenBank/DDBJ whole genome shotgun (WGS) entry which is preliminary data.</text>
</comment>
<dbReference type="PANTHER" id="PTHR43333">
    <property type="entry name" value="2-HACID_DH_C DOMAIN-CONTAINING PROTEIN"/>
    <property type="match status" value="1"/>
</dbReference>
<sequence>MSRDPIPEPAISVVPEGDAVLEGAIREAGGRVVPLSAETEGIVCGHGRAAHDALTDALSAWAQVRWVQLPSAGIEAYAHLFGDGDRDWTCAKGAYAEPVAEHALLLILSCLRDLPHHARTRTWLTPRTGRSLFDRRGVIIGGGGIATELLRMLAPFRVSTTIVRRSPVPVAGADRTVTADRLDEVLPEADVVVVAAASTAETVRLLDARRLALLPPEAVIVNIARGPLIDTDALADALAAGRLAAAGLDVTDPEPLPDGHPLWSEPRCVITSHHADTEDMMSPLYARRVRENVRALRDGTPLVGVVDPVAGY</sequence>
<keyword evidence="5" id="KW-1185">Reference proteome</keyword>
<dbReference type="SUPFAM" id="SSF51735">
    <property type="entry name" value="NAD(P)-binding Rossmann-fold domains"/>
    <property type="match status" value="1"/>
</dbReference>
<dbReference type="InterPro" id="IPR006140">
    <property type="entry name" value="D-isomer_DH_NAD-bd"/>
</dbReference>
<gene>
    <name evidence="4" type="ORF">GCM10025881_19780</name>
</gene>
<evidence type="ECO:0000313" key="4">
    <source>
        <dbReference type="EMBL" id="GMA95154.1"/>
    </source>
</evidence>
<proteinExistence type="predicted"/>